<protein>
    <recommendedName>
        <fullName evidence="2">WW domain-containing protein</fullName>
    </recommendedName>
</protein>
<dbReference type="Proteomes" id="UP000001072">
    <property type="component" value="Unassembled WGS sequence"/>
</dbReference>
<evidence type="ECO:0000256" key="1">
    <source>
        <dbReference type="SAM" id="MobiDB-lite"/>
    </source>
</evidence>
<dbReference type="KEGG" id="mlr:MELLADRAFT_64185"/>
<dbReference type="GeneID" id="18930224"/>
<keyword evidence="4" id="KW-1185">Reference proteome</keyword>
<dbReference type="OrthoDB" id="2444812at2759"/>
<dbReference type="AlphaFoldDB" id="F4RQB2"/>
<feature type="compositionally biased region" description="Acidic residues" evidence="1">
    <location>
        <begin position="104"/>
        <end position="116"/>
    </location>
</feature>
<reference evidence="4" key="1">
    <citation type="journal article" date="2011" name="Proc. Natl. Acad. Sci. U.S.A.">
        <title>Obligate biotrophy features unraveled by the genomic analysis of rust fungi.</title>
        <authorList>
            <person name="Duplessis S."/>
            <person name="Cuomo C.A."/>
            <person name="Lin Y.-C."/>
            <person name="Aerts A."/>
            <person name="Tisserant E."/>
            <person name="Veneault-Fourrey C."/>
            <person name="Joly D.L."/>
            <person name="Hacquard S."/>
            <person name="Amselem J."/>
            <person name="Cantarel B.L."/>
            <person name="Chiu R."/>
            <person name="Coutinho P.M."/>
            <person name="Feau N."/>
            <person name="Field M."/>
            <person name="Frey P."/>
            <person name="Gelhaye E."/>
            <person name="Goldberg J."/>
            <person name="Grabherr M.G."/>
            <person name="Kodira C.D."/>
            <person name="Kohler A."/>
            <person name="Kuees U."/>
            <person name="Lindquist E.A."/>
            <person name="Lucas S.M."/>
            <person name="Mago R."/>
            <person name="Mauceli E."/>
            <person name="Morin E."/>
            <person name="Murat C."/>
            <person name="Pangilinan J.L."/>
            <person name="Park R."/>
            <person name="Pearson M."/>
            <person name="Quesneville H."/>
            <person name="Rouhier N."/>
            <person name="Sakthikumar S."/>
            <person name="Salamov A.A."/>
            <person name="Schmutz J."/>
            <person name="Selles B."/>
            <person name="Shapiro H."/>
            <person name="Tanguay P."/>
            <person name="Tuskan G.A."/>
            <person name="Henrissat B."/>
            <person name="Van de Peer Y."/>
            <person name="Rouze P."/>
            <person name="Ellis J.G."/>
            <person name="Dodds P.N."/>
            <person name="Schein J.E."/>
            <person name="Zhong S."/>
            <person name="Hamelin R.C."/>
            <person name="Grigoriev I.V."/>
            <person name="Szabo L.J."/>
            <person name="Martin F."/>
        </authorList>
    </citation>
    <scope>NUCLEOTIDE SEQUENCE [LARGE SCALE GENOMIC DNA]</scope>
    <source>
        <strain evidence="4">98AG31 / pathotype 3-4-7</strain>
    </source>
</reference>
<dbReference type="InterPro" id="IPR036020">
    <property type="entry name" value="WW_dom_sf"/>
</dbReference>
<evidence type="ECO:0000259" key="2">
    <source>
        <dbReference type="PROSITE" id="PS50020"/>
    </source>
</evidence>
<evidence type="ECO:0000313" key="3">
    <source>
        <dbReference type="EMBL" id="EGG05375.1"/>
    </source>
</evidence>
<gene>
    <name evidence="3" type="ORF">MELLADRAFT_64185</name>
</gene>
<organism evidence="4">
    <name type="scientific">Melampsora larici-populina (strain 98AG31 / pathotype 3-4-7)</name>
    <name type="common">Poplar leaf rust fungus</name>
    <dbReference type="NCBI Taxonomy" id="747676"/>
    <lineage>
        <taxon>Eukaryota</taxon>
        <taxon>Fungi</taxon>
        <taxon>Dikarya</taxon>
        <taxon>Basidiomycota</taxon>
        <taxon>Pucciniomycotina</taxon>
        <taxon>Pucciniomycetes</taxon>
        <taxon>Pucciniales</taxon>
        <taxon>Melampsoraceae</taxon>
        <taxon>Melampsora</taxon>
    </lineage>
</organism>
<feature type="region of interest" description="Disordered" evidence="1">
    <location>
        <begin position="1"/>
        <end position="137"/>
    </location>
</feature>
<dbReference type="RefSeq" id="XP_007411297.1">
    <property type="nucleotide sequence ID" value="XM_007411235.1"/>
</dbReference>
<sequence length="264" mass="29960">MNNKRSRNSNEDEVETNLSKRSNIDQSNDLNKTDSIELNRPINQLDENEKPNDKLTQEEEKEAKVKASETDDEKDQGEEDDKEEEEEQKTKIVKGKGKGKEISVDDSTEETVDDSTEENRSSSKGNTSEQDHQTVDPSASTAVFANGDWQAIYDYQQTAYYYVNTKTGESTWQNPFESTTLTTNSSIQINTSSSLNGIHPELAYLDSSLSLNENRSLSFKAQFNSRTGQFQSSTDLPNGNRFTEIERSRTQAKAYFDVEGWEKR</sequence>
<feature type="compositionally biased region" description="Polar residues" evidence="1">
    <location>
        <begin position="16"/>
        <end position="30"/>
    </location>
</feature>
<dbReference type="InParanoid" id="F4RQB2"/>
<dbReference type="Gene3D" id="2.20.70.10">
    <property type="match status" value="1"/>
</dbReference>
<dbReference type="HOGENOM" id="CLU_1054016_0_0_1"/>
<feature type="domain" description="WW" evidence="2">
    <location>
        <begin position="149"/>
        <end position="177"/>
    </location>
</feature>
<dbReference type="PROSITE" id="PS01159">
    <property type="entry name" value="WW_DOMAIN_1"/>
    <property type="match status" value="1"/>
</dbReference>
<feature type="compositionally biased region" description="Basic and acidic residues" evidence="1">
    <location>
        <begin position="47"/>
        <end position="69"/>
    </location>
</feature>
<dbReference type="EMBL" id="GL883113">
    <property type="protein sequence ID" value="EGG05375.1"/>
    <property type="molecule type" value="Genomic_DNA"/>
</dbReference>
<accession>F4RQB2</accession>
<dbReference type="VEuPathDB" id="FungiDB:MELLADRAFT_64185"/>
<dbReference type="InterPro" id="IPR001202">
    <property type="entry name" value="WW_dom"/>
</dbReference>
<dbReference type="SUPFAM" id="SSF51045">
    <property type="entry name" value="WW domain"/>
    <property type="match status" value="1"/>
</dbReference>
<proteinExistence type="predicted"/>
<name>F4RQB2_MELLP</name>
<dbReference type="PROSITE" id="PS50020">
    <property type="entry name" value="WW_DOMAIN_2"/>
    <property type="match status" value="1"/>
</dbReference>
<feature type="compositionally biased region" description="Acidic residues" evidence="1">
    <location>
        <begin position="70"/>
        <end position="87"/>
    </location>
</feature>
<evidence type="ECO:0000313" key="4">
    <source>
        <dbReference type="Proteomes" id="UP000001072"/>
    </source>
</evidence>